<feature type="compositionally biased region" description="Basic residues" evidence="1">
    <location>
        <begin position="335"/>
        <end position="362"/>
    </location>
</feature>
<proteinExistence type="predicted"/>
<feature type="compositionally biased region" description="Acidic residues" evidence="1">
    <location>
        <begin position="283"/>
        <end position="296"/>
    </location>
</feature>
<reference evidence="3" key="1">
    <citation type="journal article" date="2011" name="Nat. Genet.">
        <title>The Arabidopsis lyrata genome sequence and the basis of rapid genome size change.</title>
        <authorList>
            <person name="Hu T.T."/>
            <person name="Pattyn P."/>
            <person name="Bakker E.G."/>
            <person name="Cao J."/>
            <person name="Cheng J.-F."/>
            <person name="Clark R.M."/>
            <person name="Fahlgren N."/>
            <person name="Fawcett J.A."/>
            <person name="Grimwood J."/>
            <person name="Gundlach H."/>
            <person name="Haberer G."/>
            <person name="Hollister J.D."/>
            <person name="Ossowski S."/>
            <person name="Ottilar R.P."/>
            <person name="Salamov A.A."/>
            <person name="Schneeberger K."/>
            <person name="Spannagl M."/>
            <person name="Wang X."/>
            <person name="Yang L."/>
            <person name="Nasrallah M.E."/>
            <person name="Bergelson J."/>
            <person name="Carrington J.C."/>
            <person name="Gaut B.S."/>
            <person name="Schmutz J."/>
            <person name="Mayer K.F.X."/>
            <person name="Van de Peer Y."/>
            <person name="Grigoriev I.V."/>
            <person name="Nordborg M."/>
            <person name="Weigel D."/>
            <person name="Guo Y.-L."/>
        </authorList>
    </citation>
    <scope>NUCLEOTIDE SEQUENCE [LARGE SCALE GENOMIC DNA]</scope>
    <source>
        <strain evidence="3">cv. MN47</strain>
    </source>
</reference>
<organism evidence="3">
    <name type="scientific">Arabidopsis lyrata subsp. lyrata</name>
    <name type="common">Lyre-leaved rock-cress</name>
    <dbReference type="NCBI Taxonomy" id="81972"/>
    <lineage>
        <taxon>Eukaryota</taxon>
        <taxon>Viridiplantae</taxon>
        <taxon>Streptophyta</taxon>
        <taxon>Embryophyta</taxon>
        <taxon>Tracheophyta</taxon>
        <taxon>Spermatophyta</taxon>
        <taxon>Magnoliopsida</taxon>
        <taxon>eudicotyledons</taxon>
        <taxon>Gunneridae</taxon>
        <taxon>Pentapetalae</taxon>
        <taxon>rosids</taxon>
        <taxon>malvids</taxon>
        <taxon>Brassicales</taxon>
        <taxon>Brassicaceae</taxon>
        <taxon>Camelineae</taxon>
        <taxon>Arabidopsis</taxon>
    </lineage>
</organism>
<keyword evidence="3" id="KW-1185">Reference proteome</keyword>
<name>D7MI11_ARALL</name>
<feature type="compositionally biased region" description="Polar residues" evidence="1">
    <location>
        <begin position="199"/>
        <end position="208"/>
    </location>
</feature>
<evidence type="ECO:0000256" key="1">
    <source>
        <dbReference type="SAM" id="MobiDB-lite"/>
    </source>
</evidence>
<protein>
    <submittedName>
        <fullName evidence="2">Predicted protein</fullName>
    </submittedName>
</protein>
<gene>
    <name evidence="2" type="ORF">ARALYDRAFT_659172</name>
</gene>
<evidence type="ECO:0000313" key="2">
    <source>
        <dbReference type="EMBL" id="EFH44722.1"/>
    </source>
</evidence>
<dbReference type="HOGENOM" id="CLU_736408_0_0_1"/>
<accession>D7MI11</accession>
<sequence>MKKRNSLVDKGLTDATPSSKRKCSTPKSRVISNLQQPNSSEKQTSVPVKSIFGRVFTDITNLTPVVLEESLCPREKNLSVTDTGSLDENSYLTPVCVRQSLSSQEPYSLCSVPITASIQSSQCQGYINSTDIPIKQSTSSLASKDFLSSIRSEAIKSTLADENVQNLSSVRISQSYAQLGADTFLSDIRREATKNTIIQSNSGTQTLKSAKKRTPNRVLGDISNKPDRRRRHEPLGSSVLYSAQNKENYTPNFEYSEQQPKQRKSKKTPNLEDCRVNLFDSTPFEEEEISDLEQEYDVSSQEDMGSDSSSGYETELSVETDEVIHVQNKRGTCSKGRKGISLKRRKYTKGASNHIKRKTGYY</sequence>
<dbReference type="Proteomes" id="UP000008694">
    <property type="component" value="Unassembled WGS sequence"/>
</dbReference>
<evidence type="ECO:0000313" key="3">
    <source>
        <dbReference type="Proteomes" id="UP000008694"/>
    </source>
</evidence>
<feature type="region of interest" description="Disordered" evidence="1">
    <location>
        <begin position="1"/>
        <end position="45"/>
    </location>
</feature>
<dbReference type="EMBL" id="GL348719">
    <property type="protein sequence ID" value="EFH44722.1"/>
    <property type="molecule type" value="Genomic_DNA"/>
</dbReference>
<feature type="compositionally biased region" description="Polar residues" evidence="1">
    <location>
        <begin position="25"/>
        <end position="45"/>
    </location>
</feature>
<feature type="region of interest" description="Disordered" evidence="1">
    <location>
        <begin position="199"/>
        <end position="362"/>
    </location>
</feature>
<dbReference type="Gramene" id="Al_scaffold_0007_3227">
    <property type="protein sequence ID" value="Al_scaffold_0007_3227"/>
    <property type="gene ID" value="Al_scaffold_0007_3227"/>
</dbReference>
<feature type="compositionally biased region" description="Low complexity" evidence="1">
    <location>
        <begin position="299"/>
        <end position="311"/>
    </location>
</feature>
<dbReference type="AlphaFoldDB" id="D7MI11"/>
<feature type="compositionally biased region" description="Polar residues" evidence="1">
    <location>
        <begin position="239"/>
        <end position="259"/>
    </location>
</feature>